<dbReference type="PANTHER" id="PTHR43329">
    <property type="entry name" value="EPOXIDE HYDROLASE"/>
    <property type="match status" value="1"/>
</dbReference>
<dbReference type="InterPro" id="IPR000073">
    <property type="entry name" value="AB_hydrolase_1"/>
</dbReference>
<accession>A0A9D4K7C2</accession>
<proteinExistence type="inferred from homology"/>
<dbReference type="PRINTS" id="PR00111">
    <property type="entry name" value="ABHYDROLASE"/>
</dbReference>
<dbReference type="Pfam" id="PF00561">
    <property type="entry name" value="Abhydrolase_1"/>
    <property type="match status" value="1"/>
</dbReference>
<reference evidence="4" key="2">
    <citation type="submission" date="2020-11" db="EMBL/GenBank/DDBJ databases">
        <authorList>
            <person name="McCartney M.A."/>
            <person name="Auch B."/>
            <person name="Kono T."/>
            <person name="Mallez S."/>
            <person name="Becker A."/>
            <person name="Gohl D.M."/>
            <person name="Silverstein K.A.T."/>
            <person name="Koren S."/>
            <person name="Bechman K.B."/>
            <person name="Herman A."/>
            <person name="Abrahante J.E."/>
            <person name="Garbe J."/>
        </authorList>
    </citation>
    <scope>NUCLEOTIDE SEQUENCE</scope>
    <source>
        <strain evidence="4">Duluth1</strain>
        <tissue evidence="4">Whole animal</tissue>
    </source>
</reference>
<evidence type="ECO:0000313" key="5">
    <source>
        <dbReference type="Proteomes" id="UP000828390"/>
    </source>
</evidence>
<feature type="domain" description="AB hydrolase-1" evidence="3">
    <location>
        <begin position="34"/>
        <end position="278"/>
    </location>
</feature>
<dbReference type="InterPro" id="IPR029058">
    <property type="entry name" value="AB_hydrolase_fold"/>
</dbReference>
<sequence length="292" mass="33627">MPACLNNPSLGNHDFVHLEDVRLHYVASGQEGKPLMLLLHGFPEFWFSWRYQIPEFKKDYRVVAVDMRGYGDSGKPGKKKDYAIGNLSKDIYQLIQALGYKKCVLVGHDWGGAVAWNFAYSYTDMVEKLVIVNSPHPISFAKYLRTHFSQLKKSWYMMFFQVPFVPEFMFSMNDFAAFEAISKSLRNNPPSDDEVEAYKYAFSQPGALTGPINYYRAAFSKQTKYERAAKLKVPTLVIWGEPDKYLETNLAHEAKNYVENMTVKIIPDSSHFVLLDRPKEVNAAVREFLKDK</sequence>
<evidence type="ECO:0000256" key="1">
    <source>
        <dbReference type="ARBA" id="ARBA00022801"/>
    </source>
</evidence>
<comment type="similarity">
    <text evidence="2">Belongs to the AB hydrolase superfamily. Epoxide hydrolase family.</text>
</comment>
<evidence type="ECO:0000259" key="3">
    <source>
        <dbReference type="Pfam" id="PF00561"/>
    </source>
</evidence>
<keyword evidence="1" id="KW-0378">Hydrolase</keyword>
<dbReference type="SUPFAM" id="SSF53474">
    <property type="entry name" value="alpha/beta-Hydrolases"/>
    <property type="match status" value="1"/>
</dbReference>
<organism evidence="4 5">
    <name type="scientific">Dreissena polymorpha</name>
    <name type="common">Zebra mussel</name>
    <name type="synonym">Mytilus polymorpha</name>
    <dbReference type="NCBI Taxonomy" id="45954"/>
    <lineage>
        <taxon>Eukaryota</taxon>
        <taxon>Metazoa</taxon>
        <taxon>Spiralia</taxon>
        <taxon>Lophotrochozoa</taxon>
        <taxon>Mollusca</taxon>
        <taxon>Bivalvia</taxon>
        <taxon>Autobranchia</taxon>
        <taxon>Heteroconchia</taxon>
        <taxon>Euheterodonta</taxon>
        <taxon>Imparidentia</taxon>
        <taxon>Neoheterodontei</taxon>
        <taxon>Myida</taxon>
        <taxon>Dreissenoidea</taxon>
        <taxon>Dreissenidae</taxon>
        <taxon>Dreissena</taxon>
    </lineage>
</organism>
<comment type="caution">
    <text evidence="4">The sequence shown here is derived from an EMBL/GenBank/DDBJ whole genome shotgun (WGS) entry which is preliminary data.</text>
</comment>
<evidence type="ECO:0000313" key="4">
    <source>
        <dbReference type="EMBL" id="KAH3834325.1"/>
    </source>
</evidence>
<dbReference type="Proteomes" id="UP000828390">
    <property type="component" value="Unassembled WGS sequence"/>
</dbReference>
<dbReference type="InterPro" id="IPR000639">
    <property type="entry name" value="Epox_hydrolase-like"/>
</dbReference>
<dbReference type="PRINTS" id="PR00412">
    <property type="entry name" value="EPOXHYDRLASE"/>
</dbReference>
<protein>
    <recommendedName>
        <fullName evidence="3">AB hydrolase-1 domain-containing protein</fullName>
    </recommendedName>
</protein>
<reference evidence="4" key="1">
    <citation type="journal article" date="2019" name="bioRxiv">
        <title>The Genome of the Zebra Mussel, Dreissena polymorpha: A Resource for Invasive Species Research.</title>
        <authorList>
            <person name="McCartney M.A."/>
            <person name="Auch B."/>
            <person name="Kono T."/>
            <person name="Mallez S."/>
            <person name="Zhang Y."/>
            <person name="Obille A."/>
            <person name="Becker A."/>
            <person name="Abrahante J.E."/>
            <person name="Garbe J."/>
            <person name="Badalamenti J.P."/>
            <person name="Herman A."/>
            <person name="Mangelson H."/>
            <person name="Liachko I."/>
            <person name="Sullivan S."/>
            <person name="Sone E.D."/>
            <person name="Koren S."/>
            <person name="Silverstein K.A.T."/>
            <person name="Beckman K.B."/>
            <person name="Gohl D.M."/>
        </authorList>
    </citation>
    <scope>NUCLEOTIDE SEQUENCE</scope>
    <source>
        <strain evidence="4">Duluth1</strain>
        <tissue evidence="4">Whole animal</tissue>
    </source>
</reference>
<dbReference type="GO" id="GO:0004301">
    <property type="term" value="F:epoxide hydrolase activity"/>
    <property type="evidence" value="ECO:0007669"/>
    <property type="project" value="UniProtKB-ARBA"/>
</dbReference>
<dbReference type="Gene3D" id="3.40.50.1820">
    <property type="entry name" value="alpha/beta hydrolase"/>
    <property type="match status" value="1"/>
</dbReference>
<evidence type="ECO:0000256" key="2">
    <source>
        <dbReference type="ARBA" id="ARBA00038334"/>
    </source>
</evidence>
<dbReference type="EMBL" id="JAIWYP010000004">
    <property type="protein sequence ID" value="KAH3834325.1"/>
    <property type="molecule type" value="Genomic_DNA"/>
</dbReference>
<keyword evidence="5" id="KW-1185">Reference proteome</keyword>
<gene>
    <name evidence="4" type="ORF">DPMN_107648</name>
</gene>
<name>A0A9D4K7C2_DREPO</name>
<dbReference type="AlphaFoldDB" id="A0A9D4K7C2"/>